<sequence>MVGYPQNTKSDQGSNSSSLTNPSSGILSQSQCVQFFQFSKVS</sequence>
<protein>
    <submittedName>
        <fullName evidence="2">Uncharacterized protein</fullName>
    </submittedName>
</protein>
<feature type="compositionally biased region" description="Polar residues" evidence="1">
    <location>
        <begin position="1"/>
        <end position="12"/>
    </location>
</feature>
<feature type="compositionally biased region" description="Low complexity" evidence="1">
    <location>
        <begin position="13"/>
        <end position="25"/>
    </location>
</feature>
<accession>A0A2P2IPN0</accession>
<organism evidence="2">
    <name type="scientific">Rhizophora mucronata</name>
    <name type="common">Asiatic mangrove</name>
    <dbReference type="NCBI Taxonomy" id="61149"/>
    <lineage>
        <taxon>Eukaryota</taxon>
        <taxon>Viridiplantae</taxon>
        <taxon>Streptophyta</taxon>
        <taxon>Embryophyta</taxon>
        <taxon>Tracheophyta</taxon>
        <taxon>Spermatophyta</taxon>
        <taxon>Magnoliopsida</taxon>
        <taxon>eudicotyledons</taxon>
        <taxon>Gunneridae</taxon>
        <taxon>Pentapetalae</taxon>
        <taxon>rosids</taxon>
        <taxon>fabids</taxon>
        <taxon>Malpighiales</taxon>
        <taxon>Rhizophoraceae</taxon>
        <taxon>Rhizophora</taxon>
    </lineage>
</organism>
<feature type="region of interest" description="Disordered" evidence="1">
    <location>
        <begin position="1"/>
        <end position="25"/>
    </location>
</feature>
<dbReference type="EMBL" id="GGEC01002691">
    <property type="protein sequence ID" value="MBW83174.1"/>
    <property type="molecule type" value="Transcribed_RNA"/>
</dbReference>
<evidence type="ECO:0000256" key="1">
    <source>
        <dbReference type="SAM" id="MobiDB-lite"/>
    </source>
</evidence>
<name>A0A2P2IPN0_RHIMU</name>
<evidence type="ECO:0000313" key="2">
    <source>
        <dbReference type="EMBL" id="MBW83174.1"/>
    </source>
</evidence>
<dbReference type="AlphaFoldDB" id="A0A2P2IPN0"/>
<proteinExistence type="predicted"/>
<reference evidence="2" key="1">
    <citation type="submission" date="2018-02" db="EMBL/GenBank/DDBJ databases">
        <title>Rhizophora mucronata_Transcriptome.</title>
        <authorList>
            <person name="Meera S.P."/>
            <person name="Sreeshan A."/>
            <person name="Augustine A."/>
        </authorList>
    </citation>
    <scope>NUCLEOTIDE SEQUENCE</scope>
    <source>
        <tissue evidence="2">Leaf</tissue>
    </source>
</reference>